<keyword evidence="3" id="KW-0221">Differentiation</keyword>
<dbReference type="GO" id="GO:0005634">
    <property type="term" value="C:nucleus"/>
    <property type="evidence" value="ECO:0007669"/>
    <property type="project" value="UniProtKB-SubCell"/>
</dbReference>
<comment type="subcellular location">
    <subcellularLocation>
        <location evidence="1">Nucleus</location>
    </subcellularLocation>
</comment>
<dbReference type="GO" id="GO:0048813">
    <property type="term" value="P:dendrite morphogenesis"/>
    <property type="evidence" value="ECO:0007669"/>
    <property type="project" value="UniProtKB-ARBA"/>
</dbReference>
<feature type="compositionally biased region" description="Acidic residues" evidence="9">
    <location>
        <begin position="302"/>
        <end position="312"/>
    </location>
</feature>
<gene>
    <name evidence="12" type="primary">LOC112456527</name>
</gene>
<keyword evidence="6" id="KW-0804">Transcription</keyword>
<dbReference type="AlphaFoldDB" id="A0A6J1Q0B4"/>
<dbReference type="SUPFAM" id="SSF54695">
    <property type="entry name" value="POZ domain"/>
    <property type="match status" value="1"/>
</dbReference>
<organism evidence="11 12">
    <name type="scientific">Temnothorax curvispinosus</name>
    <dbReference type="NCBI Taxonomy" id="300111"/>
    <lineage>
        <taxon>Eukaryota</taxon>
        <taxon>Metazoa</taxon>
        <taxon>Ecdysozoa</taxon>
        <taxon>Arthropoda</taxon>
        <taxon>Hexapoda</taxon>
        <taxon>Insecta</taxon>
        <taxon>Pterygota</taxon>
        <taxon>Neoptera</taxon>
        <taxon>Endopterygota</taxon>
        <taxon>Hymenoptera</taxon>
        <taxon>Apocrita</taxon>
        <taxon>Aculeata</taxon>
        <taxon>Formicoidea</taxon>
        <taxon>Formicidae</taxon>
        <taxon>Myrmicinae</taxon>
        <taxon>Temnothorax</taxon>
    </lineage>
</organism>
<dbReference type="GO" id="GO:0006357">
    <property type="term" value="P:regulation of transcription by RNA polymerase II"/>
    <property type="evidence" value="ECO:0007669"/>
    <property type="project" value="TreeGrafter"/>
</dbReference>
<dbReference type="GO" id="GO:0007526">
    <property type="term" value="P:larval somatic muscle development"/>
    <property type="evidence" value="ECO:0007669"/>
    <property type="project" value="UniProtKB-ARBA"/>
</dbReference>
<comment type="function">
    <text evidence="8">Putative transcription factor required for axon growth and guidance in the central and peripheral nervous systems. Repels CNS axons away from the midline by promoting the expression of the midline repellent sli and its receptor robo.</text>
</comment>
<evidence type="ECO:0000256" key="1">
    <source>
        <dbReference type="ARBA" id="ARBA00004123"/>
    </source>
</evidence>
<feature type="region of interest" description="Disordered" evidence="9">
    <location>
        <begin position="302"/>
        <end position="328"/>
    </location>
</feature>
<dbReference type="GO" id="GO:0016199">
    <property type="term" value="P:axon midline choice point recognition"/>
    <property type="evidence" value="ECO:0007669"/>
    <property type="project" value="UniProtKB-ARBA"/>
</dbReference>
<evidence type="ECO:0000256" key="8">
    <source>
        <dbReference type="ARBA" id="ARBA00037382"/>
    </source>
</evidence>
<dbReference type="GO" id="GO:0045476">
    <property type="term" value="P:nurse cell apoptotic process"/>
    <property type="evidence" value="ECO:0007669"/>
    <property type="project" value="UniProtKB-ARBA"/>
</dbReference>
<feature type="region of interest" description="Disordered" evidence="9">
    <location>
        <begin position="115"/>
        <end position="227"/>
    </location>
</feature>
<dbReference type="GO" id="GO:0045467">
    <property type="term" value="P:R7 cell development"/>
    <property type="evidence" value="ECO:0007669"/>
    <property type="project" value="UniProtKB-ARBA"/>
</dbReference>
<evidence type="ECO:0000256" key="2">
    <source>
        <dbReference type="ARBA" id="ARBA00022473"/>
    </source>
</evidence>
<sequence length="470" mass="52037">MEDDQQFCLRWNNHQSTLIQNFDTLLESGTLVDCTLAAEGKTLKAHKVVLSACSPYFECLLSEHYDKHPVFILKDVKFKELKAMMDYMYRGEVNISQDQLAALLKAAESLQIKGLSESKTAGSSKTESRPQKTVSQPTAPSLDIPHASSGLTIEKNKVPRQSLTQSCVGDIPEDTASPQVSKGLSSREGSQSPTSRKRKRIRRRSLTDDSTIENQDASNSSDIPQQMGVPALGIAPVADEKVHADPTDSLGRSALMTQLTKPADEMLQLPLEKPEPNDNLIEPKSEYLDDAEEGVEDLTLDDDMNDLNDMEQDNNRAGPSHDSAQHPAAGLGSWHVTGDRSNAGGVVGSVVGGPGTADEVFLAAQEGVQRDSQAATLHWSQSTGVHRQPTAHYRRLSCPNCGRSYKYRSGLRGHIADCLSERKKLEADFRQRREELLQRDQQQQQPPPPPPPQRQFTEKDVRILYKFWKS</sequence>
<dbReference type="GeneID" id="112456527"/>
<dbReference type="Pfam" id="PF00651">
    <property type="entry name" value="BTB"/>
    <property type="match status" value="1"/>
</dbReference>
<keyword evidence="11" id="KW-1185">Reference proteome</keyword>
<feature type="compositionally biased region" description="Basic and acidic residues" evidence="9">
    <location>
        <begin position="429"/>
        <end position="438"/>
    </location>
</feature>
<evidence type="ECO:0000313" key="11">
    <source>
        <dbReference type="Proteomes" id="UP000504618"/>
    </source>
</evidence>
<dbReference type="InterPro" id="IPR011333">
    <property type="entry name" value="SKP1/BTB/POZ_sf"/>
</dbReference>
<accession>A0A6J1Q0B4</accession>
<dbReference type="RefSeq" id="XP_024874911.1">
    <property type="nucleotide sequence ID" value="XM_025019143.1"/>
</dbReference>
<evidence type="ECO:0000256" key="7">
    <source>
        <dbReference type="ARBA" id="ARBA00023242"/>
    </source>
</evidence>
<evidence type="ECO:0000256" key="6">
    <source>
        <dbReference type="ARBA" id="ARBA00023163"/>
    </source>
</evidence>
<dbReference type="GO" id="GO:0008406">
    <property type="term" value="P:gonad development"/>
    <property type="evidence" value="ECO:0007669"/>
    <property type="project" value="UniProtKB-ARBA"/>
</dbReference>
<dbReference type="GO" id="GO:0007464">
    <property type="term" value="P:R3/R4 cell fate commitment"/>
    <property type="evidence" value="ECO:0007669"/>
    <property type="project" value="UniProtKB-ARBA"/>
</dbReference>
<dbReference type="PANTHER" id="PTHR23110:SF111">
    <property type="entry name" value="LONGITUDINALS LACKING PROTEIN, ISOFORMS F_I_K_T"/>
    <property type="match status" value="1"/>
</dbReference>
<proteinExistence type="predicted"/>
<dbReference type="SMART" id="SM00225">
    <property type="entry name" value="BTB"/>
    <property type="match status" value="1"/>
</dbReference>
<evidence type="ECO:0000256" key="3">
    <source>
        <dbReference type="ARBA" id="ARBA00022782"/>
    </source>
</evidence>
<dbReference type="FunFam" id="3.30.710.10:FF:000091">
    <property type="entry name" value="Lola, isoform F"/>
    <property type="match status" value="1"/>
</dbReference>
<keyword evidence="2" id="KW-0217">Developmental protein</keyword>
<dbReference type="GO" id="GO:0035167">
    <property type="term" value="P:larval lymph gland hemopoiesis"/>
    <property type="evidence" value="ECO:0007669"/>
    <property type="project" value="UniProtKB-ARBA"/>
</dbReference>
<evidence type="ECO:0000256" key="4">
    <source>
        <dbReference type="ARBA" id="ARBA00022902"/>
    </source>
</evidence>
<dbReference type="CDD" id="cd18315">
    <property type="entry name" value="BTB_POZ_BAB-like"/>
    <property type="match status" value="1"/>
</dbReference>
<evidence type="ECO:0000259" key="10">
    <source>
        <dbReference type="PROSITE" id="PS50097"/>
    </source>
</evidence>
<dbReference type="Gene3D" id="3.30.710.10">
    <property type="entry name" value="Potassium Channel Kv1.1, Chain A"/>
    <property type="match status" value="1"/>
</dbReference>
<evidence type="ECO:0000256" key="9">
    <source>
        <dbReference type="SAM" id="MobiDB-lite"/>
    </source>
</evidence>
<feature type="compositionally biased region" description="Polar residues" evidence="9">
    <location>
        <begin position="176"/>
        <end position="194"/>
    </location>
</feature>
<keyword evidence="4" id="KW-0524">Neurogenesis</keyword>
<keyword evidence="7" id="KW-0539">Nucleus</keyword>
<dbReference type="InterPro" id="IPR051095">
    <property type="entry name" value="Dros_DevTransReg"/>
</dbReference>
<name>A0A6J1Q0B4_9HYME</name>
<feature type="compositionally biased region" description="Polar residues" evidence="9">
    <location>
        <begin position="117"/>
        <end position="139"/>
    </location>
</feature>
<feature type="compositionally biased region" description="Basic residues" evidence="9">
    <location>
        <begin position="195"/>
        <end position="204"/>
    </location>
</feature>
<keyword evidence="5" id="KW-0805">Transcription regulation</keyword>
<feature type="domain" description="BTB" evidence="10">
    <location>
        <begin position="32"/>
        <end position="97"/>
    </location>
</feature>
<feature type="region of interest" description="Disordered" evidence="9">
    <location>
        <begin position="429"/>
        <end position="458"/>
    </location>
</feature>
<dbReference type="PANTHER" id="PTHR23110">
    <property type="entry name" value="BTB DOMAIN TRANSCRIPTION FACTOR"/>
    <property type="match status" value="1"/>
</dbReference>
<feature type="compositionally biased region" description="Polar residues" evidence="9">
    <location>
        <begin position="208"/>
        <end position="224"/>
    </location>
</feature>
<evidence type="ECO:0000256" key="5">
    <source>
        <dbReference type="ARBA" id="ARBA00023015"/>
    </source>
</evidence>
<dbReference type="Proteomes" id="UP000504618">
    <property type="component" value="Unplaced"/>
</dbReference>
<dbReference type="PROSITE" id="PS50097">
    <property type="entry name" value="BTB"/>
    <property type="match status" value="1"/>
</dbReference>
<protein>
    <submittedName>
        <fullName evidence="12">Longitudinals lacking protein, isoforms H/M/V-like isoform X14</fullName>
    </submittedName>
</protein>
<evidence type="ECO:0000313" key="12">
    <source>
        <dbReference type="RefSeq" id="XP_024874911.1"/>
    </source>
</evidence>
<dbReference type="InterPro" id="IPR000210">
    <property type="entry name" value="BTB/POZ_dom"/>
</dbReference>
<reference evidence="12" key="1">
    <citation type="submission" date="2025-08" db="UniProtKB">
        <authorList>
            <consortium name="RefSeq"/>
        </authorList>
    </citation>
    <scope>IDENTIFICATION</scope>
    <source>
        <tissue evidence="12">Whole body</tissue>
    </source>
</reference>